<evidence type="ECO:0000259" key="3">
    <source>
        <dbReference type="Pfam" id="PF16344"/>
    </source>
</evidence>
<keyword evidence="1" id="KW-1133">Transmembrane helix</keyword>
<sequence>MENELTILIEKFLRRQISDGEANRLKELLMQAEAEDMLSGLYDEKWEQAASSPEKDMEDRIWLKLREQIRPESTDVLPVPVQRTVWKKYLRIAASILVPLLCIGLGYFYSGSKPVQGSNKMTIQVETGQKAKMQLPDGTDVWLNSASSLTYDGTYNKKERVVYLQGEAYFQVSKDKARPFIVRANEISIEALGTSFDVKAYPDDNYIAATLIEGSIRVNSPFQSAILEPNEKLTFNKDNSAFTKSIMPDAEKNSSWVNNQLAFEQERLENIAKTLERMYNVRIHFASDDLKNIRFSGTVKNNNLEGVLQLIAFVSPIRYSLENDTTVIIRNK</sequence>
<keyword evidence="5" id="KW-1185">Reference proteome</keyword>
<keyword evidence="1" id="KW-0812">Transmembrane</keyword>
<organism evidence="4 5">
    <name type="scientific">Dysgonomonas termitidis</name>
    <dbReference type="NCBI Taxonomy" id="1516126"/>
    <lineage>
        <taxon>Bacteria</taxon>
        <taxon>Pseudomonadati</taxon>
        <taxon>Bacteroidota</taxon>
        <taxon>Bacteroidia</taxon>
        <taxon>Bacteroidales</taxon>
        <taxon>Dysgonomonadaceae</taxon>
        <taxon>Dysgonomonas</taxon>
    </lineage>
</organism>
<dbReference type="Pfam" id="PF04773">
    <property type="entry name" value="FecR"/>
    <property type="match status" value="1"/>
</dbReference>
<dbReference type="InterPro" id="IPR012373">
    <property type="entry name" value="Ferrdict_sens_TM"/>
</dbReference>
<evidence type="ECO:0000256" key="1">
    <source>
        <dbReference type="SAM" id="Phobius"/>
    </source>
</evidence>
<dbReference type="InterPro" id="IPR032508">
    <property type="entry name" value="FecR_C"/>
</dbReference>
<dbReference type="Pfam" id="PF16344">
    <property type="entry name" value="FecR_C"/>
    <property type="match status" value="1"/>
</dbReference>
<keyword evidence="1" id="KW-0472">Membrane</keyword>
<reference evidence="5" key="1">
    <citation type="journal article" date="2019" name="Int. J. Syst. Evol. Microbiol.">
        <title>The Global Catalogue of Microorganisms (GCM) 10K type strain sequencing project: providing services to taxonomists for standard genome sequencing and annotation.</title>
        <authorList>
            <consortium name="The Broad Institute Genomics Platform"/>
            <consortium name="The Broad Institute Genome Sequencing Center for Infectious Disease"/>
            <person name="Wu L."/>
            <person name="Ma J."/>
        </authorList>
    </citation>
    <scope>NUCLEOTIDE SEQUENCE [LARGE SCALE GENOMIC DNA]</scope>
    <source>
        <strain evidence="5">CCUG 66188</strain>
    </source>
</reference>
<dbReference type="PANTHER" id="PTHR30273">
    <property type="entry name" value="PERIPLASMIC SIGNAL SENSOR AND SIGMA FACTOR ACTIVATOR FECR-RELATED"/>
    <property type="match status" value="1"/>
</dbReference>
<evidence type="ECO:0000313" key="5">
    <source>
        <dbReference type="Proteomes" id="UP001596023"/>
    </source>
</evidence>
<accession>A0ABV9L4C4</accession>
<name>A0ABV9L4C4_9BACT</name>
<dbReference type="InterPro" id="IPR006860">
    <property type="entry name" value="FecR"/>
</dbReference>
<gene>
    <name evidence="4" type="ORF">ACFO6W_25930</name>
</gene>
<dbReference type="Proteomes" id="UP001596023">
    <property type="component" value="Unassembled WGS sequence"/>
</dbReference>
<dbReference type="PIRSF" id="PIRSF018266">
    <property type="entry name" value="FecR"/>
    <property type="match status" value="1"/>
</dbReference>
<proteinExistence type="predicted"/>
<dbReference type="Gene3D" id="2.60.120.1440">
    <property type="match status" value="1"/>
</dbReference>
<feature type="domain" description="Protein FecR C-terminal" evidence="3">
    <location>
        <begin position="261"/>
        <end position="328"/>
    </location>
</feature>
<protein>
    <submittedName>
        <fullName evidence="4">FecR family protein</fullName>
    </submittedName>
</protein>
<evidence type="ECO:0000313" key="4">
    <source>
        <dbReference type="EMBL" id="MFC4677126.1"/>
    </source>
</evidence>
<evidence type="ECO:0000259" key="2">
    <source>
        <dbReference type="Pfam" id="PF04773"/>
    </source>
</evidence>
<feature type="transmembrane region" description="Helical" evidence="1">
    <location>
        <begin position="89"/>
        <end position="109"/>
    </location>
</feature>
<dbReference type="PANTHER" id="PTHR30273:SF2">
    <property type="entry name" value="PROTEIN FECR"/>
    <property type="match status" value="1"/>
</dbReference>
<dbReference type="RefSeq" id="WP_380002010.1">
    <property type="nucleotide sequence ID" value="NZ_JBHSGN010000176.1"/>
</dbReference>
<feature type="domain" description="FecR protein" evidence="2">
    <location>
        <begin position="122"/>
        <end position="216"/>
    </location>
</feature>
<comment type="caution">
    <text evidence="4">The sequence shown here is derived from an EMBL/GenBank/DDBJ whole genome shotgun (WGS) entry which is preliminary data.</text>
</comment>
<dbReference type="Gene3D" id="3.55.50.30">
    <property type="match status" value="1"/>
</dbReference>
<dbReference type="EMBL" id="JBHSGN010000176">
    <property type="protein sequence ID" value="MFC4677126.1"/>
    <property type="molecule type" value="Genomic_DNA"/>
</dbReference>